<dbReference type="Proteomes" id="UP001174839">
    <property type="component" value="Unassembled WGS sequence"/>
</dbReference>
<dbReference type="RefSeq" id="WP_289725188.1">
    <property type="nucleotide sequence ID" value="NZ_JAUDUY010000004.1"/>
</dbReference>
<dbReference type="Pfam" id="PF05893">
    <property type="entry name" value="LuxC"/>
    <property type="match status" value="1"/>
</dbReference>
<keyword evidence="3" id="KW-1185">Reference proteome</keyword>
<dbReference type="InterPro" id="IPR008670">
    <property type="entry name" value="CoA_reduct_LuxC"/>
</dbReference>
<accession>A0ABT7WG82</accession>
<sequence>MTVKDPSFYALVQLGEALRKIPGKNKTPMSVEGVPWGDLESLLEQTYQQNAWFTRESCLFALNYWGEALKEASLTQWLANYKTPEGNPLRVALIMAGNIPLVGFHDLISVLLTGNSAEIKCASKDTLLLKYLVQKLADHSPELRNRISFTEGKLGPFDAVIATGSTNTSRYFEYYFSKKPNIIRKNRHGVAVLTGAESPGELAGLAEDVFRYFGMGCRSVSKLFVPKGYDFDPLFNAFFRFKHLIDHQKYGNNYDYNKAVFLMGGSPMLDNGFLLLKEDQGLGSPIGTLFYETYDEQETVIEKLKASEHAIQCIVGGTWLPRAVPFGNSQKPELATYADGVDTVDFLLKTSSESTALH</sequence>
<comment type="caution">
    <text evidence="2">The sequence shown here is derived from an EMBL/GenBank/DDBJ whole genome shotgun (WGS) entry which is preliminary data.</text>
</comment>
<gene>
    <name evidence="2" type="ORF">QU605_10095</name>
</gene>
<evidence type="ECO:0000313" key="2">
    <source>
        <dbReference type="EMBL" id="MDM9631824.1"/>
    </source>
</evidence>
<evidence type="ECO:0000313" key="3">
    <source>
        <dbReference type="Proteomes" id="UP001174839"/>
    </source>
</evidence>
<organism evidence="2 3">
    <name type="scientific">Robiginitalea aurantiaca</name>
    <dbReference type="NCBI Taxonomy" id="3056915"/>
    <lineage>
        <taxon>Bacteria</taxon>
        <taxon>Pseudomonadati</taxon>
        <taxon>Bacteroidota</taxon>
        <taxon>Flavobacteriia</taxon>
        <taxon>Flavobacteriales</taxon>
        <taxon>Flavobacteriaceae</taxon>
        <taxon>Robiginitalea</taxon>
    </lineage>
</organism>
<dbReference type="InterPro" id="IPR016161">
    <property type="entry name" value="Ald_DH/histidinol_DH"/>
</dbReference>
<dbReference type="EMBL" id="JAUDUY010000004">
    <property type="protein sequence ID" value="MDM9631824.1"/>
    <property type="molecule type" value="Genomic_DNA"/>
</dbReference>
<keyword evidence="1" id="KW-0521">NADP</keyword>
<protein>
    <submittedName>
        <fullName evidence="2">Acyl-CoA reductase</fullName>
    </submittedName>
</protein>
<dbReference type="SUPFAM" id="SSF53720">
    <property type="entry name" value="ALDH-like"/>
    <property type="match status" value="1"/>
</dbReference>
<evidence type="ECO:0000256" key="1">
    <source>
        <dbReference type="ARBA" id="ARBA00022857"/>
    </source>
</evidence>
<reference evidence="2" key="1">
    <citation type="submission" date="2023-06" db="EMBL/GenBank/DDBJ databases">
        <title>Robiginitalea aurantiacus sp. nov. and Algoriphagus sediminis sp. nov., isolated from coastal sediment.</title>
        <authorList>
            <person name="Zhou Z.Y."/>
            <person name="An J."/>
            <person name="Jia Y.W."/>
            <person name="Du Z.J."/>
        </authorList>
    </citation>
    <scope>NUCLEOTIDE SEQUENCE</scope>
    <source>
        <strain evidence="2">M39</strain>
    </source>
</reference>
<name>A0ABT7WG82_9FLAO</name>
<proteinExistence type="predicted"/>